<dbReference type="EMBL" id="JACXWD010000077">
    <property type="protein sequence ID" value="MBD3869348.1"/>
    <property type="molecule type" value="Genomic_DNA"/>
</dbReference>
<keyword evidence="1" id="KW-1133">Transmembrane helix</keyword>
<evidence type="ECO:0000313" key="2">
    <source>
        <dbReference type="EMBL" id="MBD3869348.1"/>
    </source>
</evidence>
<comment type="caution">
    <text evidence="2">The sequence shown here is derived from an EMBL/GenBank/DDBJ whole genome shotgun (WGS) entry which is preliminary data.</text>
</comment>
<dbReference type="Proteomes" id="UP000648239">
    <property type="component" value="Unassembled WGS sequence"/>
</dbReference>
<proteinExistence type="predicted"/>
<sequence length="42" mass="4617">MERSTGYIIGFAAAVCLVCSVLVTSSAVSLKDRQEENKRLDR</sequence>
<evidence type="ECO:0000256" key="1">
    <source>
        <dbReference type="SAM" id="Phobius"/>
    </source>
</evidence>
<evidence type="ECO:0000313" key="3">
    <source>
        <dbReference type="Proteomes" id="UP000648239"/>
    </source>
</evidence>
<organism evidence="2 3">
    <name type="scientific">Candidatus Polarisedimenticola svalbardensis</name>
    <dbReference type="NCBI Taxonomy" id="2886004"/>
    <lineage>
        <taxon>Bacteria</taxon>
        <taxon>Pseudomonadati</taxon>
        <taxon>Acidobacteriota</taxon>
        <taxon>Candidatus Polarisedimenticolia</taxon>
        <taxon>Candidatus Polarisedimenticolales</taxon>
        <taxon>Candidatus Polarisedimenticolaceae</taxon>
        <taxon>Candidatus Polarisedimenticola</taxon>
    </lineage>
</organism>
<keyword evidence="1" id="KW-0472">Membrane</keyword>
<protein>
    <submittedName>
        <fullName evidence="2">Na(+)-translocating NADH-quinone reductase subunit C</fullName>
    </submittedName>
</protein>
<keyword evidence="1" id="KW-0812">Transmembrane</keyword>
<feature type="non-terminal residue" evidence="2">
    <location>
        <position position="42"/>
    </location>
</feature>
<reference evidence="2 3" key="1">
    <citation type="submission" date="2020-08" db="EMBL/GenBank/DDBJ databases">
        <title>Acidobacteriota in marine sediments use diverse sulfur dissimilation pathways.</title>
        <authorList>
            <person name="Wasmund K."/>
        </authorList>
    </citation>
    <scope>NUCLEOTIDE SEQUENCE [LARGE SCALE GENOMIC DNA]</scope>
    <source>
        <strain evidence="2">MAG AM4</strain>
    </source>
</reference>
<name>A0A8J6XXA1_9BACT</name>
<gene>
    <name evidence="2" type="ORF">IFK94_14600</name>
</gene>
<dbReference type="AlphaFoldDB" id="A0A8J6XXA1"/>
<feature type="transmembrane region" description="Helical" evidence="1">
    <location>
        <begin position="6"/>
        <end position="30"/>
    </location>
</feature>
<accession>A0A8J6XXA1</accession>